<feature type="transmembrane region" description="Helical" evidence="6">
    <location>
        <begin position="262"/>
        <end position="283"/>
    </location>
</feature>
<evidence type="ECO:0000313" key="9">
    <source>
        <dbReference type="EMBL" id="CAD7083052.1"/>
    </source>
</evidence>
<proteinExistence type="inferred from homology"/>
<feature type="transmembrane region" description="Helical" evidence="6">
    <location>
        <begin position="363"/>
        <end position="382"/>
    </location>
</feature>
<feature type="domain" description="EXS" evidence="7">
    <location>
        <begin position="422"/>
        <end position="626"/>
    </location>
</feature>
<dbReference type="InterPro" id="IPR004331">
    <property type="entry name" value="SPX_dom"/>
</dbReference>
<organism evidence="9 10">
    <name type="scientific">Hermetia illucens</name>
    <name type="common">Black soldier fly</name>
    <dbReference type="NCBI Taxonomy" id="343691"/>
    <lineage>
        <taxon>Eukaryota</taxon>
        <taxon>Metazoa</taxon>
        <taxon>Ecdysozoa</taxon>
        <taxon>Arthropoda</taxon>
        <taxon>Hexapoda</taxon>
        <taxon>Insecta</taxon>
        <taxon>Pterygota</taxon>
        <taxon>Neoptera</taxon>
        <taxon>Endopterygota</taxon>
        <taxon>Diptera</taxon>
        <taxon>Brachycera</taxon>
        <taxon>Stratiomyomorpha</taxon>
        <taxon>Stratiomyidae</taxon>
        <taxon>Hermetiinae</taxon>
        <taxon>Hermetia</taxon>
    </lineage>
</organism>
<feature type="transmembrane region" description="Helical" evidence="6">
    <location>
        <begin position="456"/>
        <end position="475"/>
    </location>
</feature>
<feature type="transmembrane region" description="Helical" evidence="6">
    <location>
        <begin position="229"/>
        <end position="250"/>
    </location>
</feature>
<evidence type="ECO:0008006" key="11">
    <source>
        <dbReference type="Google" id="ProtNLM"/>
    </source>
</evidence>
<evidence type="ECO:0000259" key="8">
    <source>
        <dbReference type="PROSITE" id="PS51382"/>
    </source>
</evidence>
<feature type="domain" description="SPX" evidence="8">
    <location>
        <begin position="1"/>
        <end position="171"/>
    </location>
</feature>
<dbReference type="OrthoDB" id="9970435at2759"/>
<evidence type="ECO:0000256" key="3">
    <source>
        <dbReference type="ARBA" id="ARBA00022692"/>
    </source>
</evidence>
<sequence length="665" mass="77928">MKFAEHLSAHITPEWRKQYINYEEMKAMLYAAVEQAPSSELADPEVVSRYFAKFDEEFFHYCDKELAKINTFYSEKLAEATRKFGNLRSELTEALEVGMVNKQKAWRTKNPLRKKNVPARKIQDLRLAFSEFYLGLILLQNYQNLNFTGFRKILKKHDKLLSVDYGAKWRCDHVETSHFHTNKDIDRLIQETEARFTQDIERGDRQKAMKRLRVPPLGEQQSPWTTFKVGLFSGAFVILLVAVILSAIFHGIDDDWRIASRLFRGPLLIIEFLFLWGVNVYGWRSSGVNHVLIFELDPRNHLSEQHIMEFAAIFGVIWAICVLCFIFSDALSIPTYSGPIMLYMLMTLFLFNPTKTFSHEARFWAIKVIGRVFLAPFFYVTFADFWMADQLNSIVPAFLDIQHFLCFFTINPSWERVSDGQVCIKNLSISRPIVAMLPAWFRFAQCIRRFRDTREAFPHLVNAAKYATSFFVVIFSYKTQTTSDIYPISTENPWLYFWIVALLVSSCYAYTWDIKMDWGLFDSKPGDNKFLREEIVYSSTWFYYFAIAEDLVLRFAWTLSMSLIQAGYVDGDLMMTILSPLEVLRRFFWNFFRLENEHLNNCGKFRAVRDISVAPMDCSDQATILRMMDEEDGVSNRRNKSKFSAKKRPEQRLLLESESNEDLRL</sequence>
<dbReference type="GO" id="GO:0005794">
    <property type="term" value="C:Golgi apparatus"/>
    <property type="evidence" value="ECO:0007669"/>
    <property type="project" value="TreeGrafter"/>
</dbReference>
<feature type="transmembrane region" description="Helical" evidence="6">
    <location>
        <begin position="307"/>
        <end position="326"/>
    </location>
</feature>
<reference evidence="9 10" key="1">
    <citation type="submission" date="2020-11" db="EMBL/GenBank/DDBJ databases">
        <authorList>
            <person name="Wallbank WR R."/>
            <person name="Pardo Diaz C."/>
            <person name="Kozak K."/>
            <person name="Martin S."/>
            <person name="Jiggins C."/>
            <person name="Moest M."/>
            <person name="Warren A I."/>
            <person name="Generalovic N T."/>
            <person name="Byers J.R.P. K."/>
            <person name="Montejo-Kovacevich G."/>
            <person name="Yen C E."/>
        </authorList>
    </citation>
    <scope>NUCLEOTIDE SEQUENCE [LARGE SCALE GENOMIC DNA]</scope>
</reference>
<gene>
    <name evidence="9" type="ORF">HERILL_LOCUS6038</name>
</gene>
<feature type="transmembrane region" description="Helical" evidence="6">
    <location>
        <begin position="495"/>
        <end position="514"/>
    </location>
</feature>
<dbReference type="PROSITE" id="PS51380">
    <property type="entry name" value="EXS"/>
    <property type="match status" value="1"/>
</dbReference>
<dbReference type="GO" id="GO:0016036">
    <property type="term" value="P:cellular response to phosphate starvation"/>
    <property type="evidence" value="ECO:0007669"/>
    <property type="project" value="TreeGrafter"/>
</dbReference>
<evidence type="ECO:0000259" key="7">
    <source>
        <dbReference type="PROSITE" id="PS51380"/>
    </source>
</evidence>
<keyword evidence="5 6" id="KW-0472">Membrane</keyword>
<dbReference type="PANTHER" id="PTHR10783:SF103">
    <property type="entry name" value="SOLUTE CARRIER FAMILY 53 MEMBER 1"/>
    <property type="match status" value="1"/>
</dbReference>
<dbReference type="PANTHER" id="PTHR10783">
    <property type="entry name" value="XENOTROPIC AND POLYTROPIC RETROVIRUS RECEPTOR 1-RELATED"/>
    <property type="match status" value="1"/>
</dbReference>
<dbReference type="FunCoup" id="A0A7R8UM35">
    <property type="interactions" value="1115"/>
</dbReference>
<name>A0A7R8UM35_HERIL</name>
<dbReference type="Pfam" id="PF03105">
    <property type="entry name" value="SPX"/>
    <property type="match status" value="3"/>
</dbReference>
<keyword evidence="10" id="KW-1185">Reference proteome</keyword>
<evidence type="ECO:0000256" key="4">
    <source>
        <dbReference type="ARBA" id="ARBA00022989"/>
    </source>
</evidence>
<dbReference type="EMBL" id="LR899010">
    <property type="protein sequence ID" value="CAD7083052.1"/>
    <property type="molecule type" value="Genomic_DNA"/>
</dbReference>
<feature type="transmembrane region" description="Helical" evidence="6">
    <location>
        <begin position="333"/>
        <end position="351"/>
    </location>
</feature>
<accession>A0A7R8UM35</accession>
<comment type="similarity">
    <text evidence="2">Belongs to the SYG1 (TC 2.A.94) family.</text>
</comment>
<dbReference type="GO" id="GO:0000822">
    <property type="term" value="F:inositol hexakisphosphate binding"/>
    <property type="evidence" value="ECO:0007669"/>
    <property type="project" value="TreeGrafter"/>
</dbReference>
<dbReference type="Proteomes" id="UP000594454">
    <property type="component" value="Chromosome 2"/>
</dbReference>
<evidence type="ECO:0000256" key="5">
    <source>
        <dbReference type="ARBA" id="ARBA00023136"/>
    </source>
</evidence>
<evidence type="ECO:0000256" key="1">
    <source>
        <dbReference type="ARBA" id="ARBA00004141"/>
    </source>
</evidence>
<dbReference type="CDD" id="cd14477">
    <property type="entry name" value="SPX_XPR1_like"/>
    <property type="match status" value="1"/>
</dbReference>
<protein>
    <recommendedName>
        <fullName evidence="11">Xenotropic and polytropic retrovirus receptor 1</fullName>
    </recommendedName>
</protein>
<evidence type="ECO:0000256" key="6">
    <source>
        <dbReference type="SAM" id="Phobius"/>
    </source>
</evidence>
<keyword evidence="3 6" id="KW-0812">Transmembrane</keyword>
<dbReference type="GO" id="GO:0005886">
    <property type="term" value="C:plasma membrane"/>
    <property type="evidence" value="ECO:0007669"/>
    <property type="project" value="TreeGrafter"/>
</dbReference>
<comment type="subcellular location">
    <subcellularLocation>
        <location evidence="1">Membrane</location>
        <topology evidence="1">Multi-pass membrane protein</topology>
    </subcellularLocation>
</comment>
<dbReference type="PROSITE" id="PS51382">
    <property type="entry name" value="SPX"/>
    <property type="match status" value="1"/>
</dbReference>
<dbReference type="AlphaFoldDB" id="A0A7R8UM35"/>
<dbReference type="OMA" id="IGVMFAH"/>
<keyword evidence="4 6" id="KW-1133">Transmembrane helix</keyword>
<evidence type="ECO:0000313" key="10">
    <source>
        <dbReference type="Proteomes" id="UP000594454"/>
    </source>
</evidence>
<dbReference type="InterPro" id="IPR004342">
    <property type="entry name" value="EXS_C"/>
</dbReference>
<dbReference type="Pfam" id="PF03124">
    <property type="entry name" value="EXS"/>
    <property type="match status" value="1"/>
</dbReference>
<dbReference type="GO" id="GO:0006817">
    <property type="term" value="P:phosphate ion transport"/>
    <property type="evidence" value="ECO:0007669"/>
    <property type="project" value="TreeGrafter"/>
</dbReference>
<dbReference type="InParanoid" id="A0A7R8UM35"/>
<evidence type="ECO:0000256" key="2">
    <source>
        <dbReference type="ARBA" id="ARBA00009665"/>
    </source>
</evidence>